<evidence type="ECO:0000256" key="1">
    <source>
        <dbReference type="SAM" id="Phobius"/>
    </source>
</evidence>
<keyword evidence="1" id="KW-0812">Transmembrane</keyword>
<organism evidence="2 3">
    <name type="scientific">Lentzea albida</name>
    <dbReference type="NCBI Taxonomy" id="65499"/>
    <lineage>
        <taxon>Bacteria</taxon>
        <taxon>Bacillati</taxon>
        <taxon>Actinomycetota</taxon>
        <taxon>Actinomycetes</taxon>
        <taxon>Pseudonocardiales</taxon>
        <taxon>Pseudonocardiaceae</taxon>
        <taxon>Lentzea</taxon>
    </lineage>
</organism>
<feature type="transmembrane region" description="Helical" evidence="1">
    <location>
        <begin position="6"/>
        <end position="24"/>
    </location>
</feature>
<name>A0A1H9CQ66_9PSEU</name>
<dbReference type="EMBL" id="FOFV01000001">
    <property type="protein sequence ID" value="SEQ03207.1"/>
    <property type="molecule type" value="Genomic_DNA"/>
</dbReference>
<dbReference type="STRING" id="65499.SAMN04488000_1011021"/>
<keyword evidence="3" id="KW-1185">Reference proteome</keyword>
<dbReference type="OrthoDB" id="3691778at2"/>
<evidence type="ECO:0000313" key="3">
    <source>
        <dbReference type="Proteomes" id="UP000199503"/>
    </source>
</evidence>
<protein>
    <submittedName>
        <fullName evidence="2">Uncharacterized protein</fullName>
    </submittedName>
</protein>
<gene>
    <name evidence="2" type="ORF">SAMN04488000_1011021</name>
</gene>
<accession>A0A1H9CQ66</accession>
<dbReference type="RefSeq" id="WP_143091446.1">
    <property type="nucleotide sequence ID" value="NZ_FOFV01000001.1"/>
</dbReference>
<keyword evidence="1" id="KW-0472">Membrane</keyword>
<sequence length="186" mass="19285">MSFPDVLMVAGLVLLVGVVLVSITKTGEEEARLRSSKEATGAVDRYAKTVGWTHVPKEEHVPAGLLKGLPDVGPNVAVAGTHEGRAVRVAVISSYAPSKAVGVQNGTTTVALVVVFDAPELPADATVDPGSRVVSALKPYQVPVLEIADGLACFTFTDLAVADELDHVVGLTHDVVKALGSVRNAE</sequence>
<dbReference type="AlphaFoldDB" id="A0A1H9CQ66"/>
<reference evidence="3" key="1">
    <citation type="submission" date="2016-10" db="EMBL/GenBank/DDBJ databases">
        <authorList>
            <person name="Varghese N."/>
            <person name="Submissions S."/>
        </authorList>
    </citation>
    <scope>NUCLEOTIDE SEQUENCE [LARGE SCALE GENOMIC DNA]</scope>
    <source>
        <strain evidence="3">DSM 44437</strain>
    </source>
</reference>
<proteinExistence type="predicted"/>
<dbReference type="Proteomes" id="UP000199503">
    <property type="component" value="Unassembled WGS sequence"/>
</dbReference>
<keyword evidence="1" id="KW-1133">Transmembrane helix</keyword>
<evidence type="ECO:0000313" key="2">
    <source>
        <dbReference type="EMBL" id="SEQ03207.1"/>
    </source>
</evidence>